<proteinExistence type="predicted"/>
<keyword evidence="1" id="KW-0732">Signal</keyword>
<protein>
    <submittedName>
        <fullName evidence="2">NTPase</fullName>
    </submittedName>
</protein>
<accession>A0ABV8AQA5</accession>
<evidence type="ECO:0000256" key="1">
    <source>
        <dbReference type="SAM" id="SignalP"/>
    </source>
</evidence>
<gene>
    <name evidence="2" type="ORF">ACFOSV_06940</name>
</gene>
<dbReference type="EMBL" id="JBHRZS010000006">
    <property type="protein sequence ID" value="MFC3879904.1"/>
    <property type="molecule type" value="Genomic_DNA"/>
</dbReference>
<evidence type="ECO:0000313" key="2">
    <source>
        <dbReference type="EMBL" id="MFC3879904.1"/>
    </source>
</evidence>
<comment type="caution">
    <text evidence="2">The sequence shown here is derived from an EMBL/GenBank/DDBJ whole genome shotgun (WGS) entry which is preliminary data.</text>
</comment>
<dbReference type="RefSeq" id="WP_377904768.1">
    <property type="nucleotide sequence ID" value="NZ_JBHRZS010000006.1"/>
</dbReference>
<evidence type="ECO:0000313" key="3">
    <source>
        <dbReference type="Proteomes" id="UP001595805"/>
    </source>
</evidence>
<dbReference type="Proteomes" id="UP001595805">
    <property type="component" value="Unassembled WGS sequence"/>
</dbReference>
<feature type="signal peptide" evidence="1">
    <location>
        <begin position="1"/>
        <end position="19"/>
    </location>
</feature>
<keyword evidence="3" id="KW-1185">Reference proteome</keyword>
<sequence length="326" mass="36463">MKYYLPLLLSILISFEANAQGALPESFFDGKAVVLVSVDPAAEPALTWRQVADSLHSSFVEAGADPVAYYELETIALSEDRQATYAKAFEQRQVKNILFITRSKAGYAVHMSPFSGDGKIIPTAALYGLESDNIDELRSRLSAIGESVRTKNLLVIDVPEFGEVLDAAASVSLKYLQEYPLNLEVFKTGVPISGSSATESLISYFRFDLFGKSPEDVLREQSAQKATLESILESNYQYDYVWLTEAKTNQELIADRIQFVLSKVEGRESDMMASMGLEPTPGSERRVVVKYYIKLLVRDELYIGTTWDADSDWRKALENFLKNLNK</sequence>
<name>A0ABV8AQA5_9BACT</name>
<reference evidence="3" key="1">
    <citation type="journal article" date="2019" name="Int. J. Syst. Evol. Microbiol.">
        <title>The Global Catalogue of Microorganisms (GCM) 10K type strain sequencing project: providing services to taxonomists for standard genome sequencing and annotation.</title>
        <authorList>
            <consortium name="The Broad Institute Genomics Platform"/>
            <consortium name="The Broad Institute Genome Sequencing Center for Infectious Disease"/>
            <person name="Wu L."/>
            <person name="Ma J."/>
        </authorList>
    </citation>
    <scope>NUCLEOTIDE SEQUENCE [LARGE SCALE GENOMIC DNA]</scope>
    <source>
        <strain evidence="3">CCUG 60523</strain>
    </source>
</reference>
<organism evidence="2 3">
    <name type="scientific">Algoriphagus namhaensis</name>
    <dbReference type="NCBI Taxonomy" id="915353"/>
    <lineage>
        <taxon>Bacteria</taxon>
        <taxon>Pseudomonadati</taxon>
        <taxon>Bacteroidota</taxon>
        <taxon>Cytophagia</taxon>
        <taxon>Cytophagales</taxon>
        <taxon>Cyclobacteriaceae</taxon>
        <taxon>Algoriphagus</taxon>
    </lineage>
</organism>
<feature type="chain" id="PRO_5045927077" evidence="1">
    <location>
        <begin position="20"/>
        <end position="326"/>
    </location>
</feature>